<dbReference type="AlphaFoldDB" id="A0A387H8Y3"/>
<feature type="region of interest" description="Disordered" evidence="1">
    <location>
        <begin position="126"/>
        <end position="190"/>
    </location>
</feature>
<sequence>MAFKRAVTVTAATATAAVLLASGSAYACSIGDFTAKATCDTSTGKARAAITITNKDPSGTPADITVRIRMAVGTDGETVGTGHIEHPTAAGVSTTILVPWMQGYQWNVYVTAGSLKEERLTNLPVSPDSPCVASSASSHPSGTPSHPAPGHSASPSAAATPASSAAASGTSTSPLPSASASSPAGTGLAETGGGSHTALIGGAAAVVIVGGAGVLFAARRRGATTRR</sequence>
<proteinExistence type="predicted"/>
<dbReference type="Proteomes" id="UP000271554">
    <property type="component" value="Chromosome"/>
</dbReference>
<accession>A0A387H8Y3</accession>
<organism evidence="4 5">
    <name type="scientific">Streptomyces hundungensis</name>
    <dbReference type="NCBI Taxonomy" id="1077946"/>
    <lineage>
        <taxon>Bacteria</taxon>
        <taxon>Bacillati</taxon>
        <taxon>Actinomycetota</taxon>
        <taxon>Actinomycetes</taxon>
        <taxon>Kitasatosporales</taxon>
        <taxon>Streptomycetaceae</taxon>
        <taxon>Streptomyces</taxon>
    </lineage>
</organism>
<dbReference type="OrthoDB" id="4336573at2"/>
<evidence type="ECO:0000313" key="5">
    <source>
        <dbReference type="Proteomes" id="UP000271554"/>
    </source>
</evidence>
<keyword evidence="2" id="KW-0812">Transmembrane</keyword>
<evidence type="ECO:0000313" key="4">
    <source>
        <dbReference type="EMBL" id="AYG78633.1"/>
    </source>
</evidence>
<evidence type="ECO:0000256" key="2">
    <source>
        <dbReference type="SAM" id="Phobius"/>
    </source>
</evidence>
<feature type="transmembrane region" description="Helical" evidence="2">
    <location>
        <begin position="198"/>
        <end position="218"/>
    </location>
</feature>
<dbReference type="PROSITE" id="PS51257">
    <property type="entry name" value="PROKAR_LIPOPROTEIN"/>
    <property type="match status" value="1"/>
</dbReference>
<dbReference type="EMBL" id="CP032698">
    <property type="protein sequence ID" value="AYG78633.1"/>
    <property type="molecule type" value="Genomic_DNA"/>
</dbReference>
<dbReference type="RefSeq" id="WP_120719861.1">
    <property type="nucleotide sequence ID" value="NZ_CP032698.1"/>
</dbReference>
<keyword evidence="3" id="KW-0732">Signal</keyword>
<keyword evidence="5" id="KW-1185">Reference proteome</keyword>
<feature type="chain" id="PRO_5017402138" description="Gram-positive cocci surface proteins LPxTG domain-containing protein" evidence="3">
    <location>
        <begin position="28"/>
        <end position="227"/>
    </location>
</feature>
<evidence type="ECO:0000256" key="1">
    <source>
        <dbReference type="SAM" id="MobiDB-lite"/>
    </source>
</evidence>
<feature type="compositionally biased region" description="Low complexity" evidence="1">
    <location>
        <begin position="126"/>
        <end position="189"/>
    </location>
</feature>
<gene>
    <name evidence="4" type="ORF">DWB77_00741</name>
</gene>
<reference evidence="4 5" key="1">
    <citation type="submission" date="2018-10" db="EMBL/GenBank/DDBJ databases">
        <title>Relationship between Morphology and Antimicrobial Activity in Streptomyces.</title>
        <authorList>
            <person name="Kang H.J."/>
            <person name="Kim S.B."/>
        </authorList>
    </citation>
    <scope>NUCLEOTIDE SEQUENCE [LARGE SCALE GENOMIC DNA]</scope>
    <source>
        <strain evidence="4 5">BH38</strain>
    </source>
</reference>
<keyword evidence="2" id="KW-1133">Transmembrane helix</keyword>
<feature type="signal peptide" evidence="3">
    <location>
        <begin position="1"/>
        <end position="27"/>
    </location>
</feature>
<dbReference type="NCBIfam" id="NF041528">
    <property type="entry name" value="strep_LAETG"/>
    <property type="match status" value="1"/>
</dbReference>
<keyword evidence="2" id="KW-0472">Membrane</keyword>
<protein>
    <recommendedName>
        <fullName evidence="6">Gram-positive cocci surface proteins LPxTG domain-containing protein</fullName>
    </recommendedName>
</protein>
<evidence type="ECO:0008006" key="6">
    <source>
        <dbReference type="Google" id="ProtNLM"/>
    </source>
</evidence>
<evidence type="ECO:0000256" key="3">
    <source>
        <dbReference type="SAM" id="SignalP"/>
    </source>
</evidence>
<dbReference type="KEGG" id="shun:DWB77_00741"/>
<name>A0A387H8Y3_9ACTN</name>